<feature type="region of interest" description="Disordered" evidence="2">
    <location>
        <begin position="464"/>
        <end position="499"/>
    </location>
</feature>
<feature type="region of interest" description="Disordered" evidence="2">
    <location>
        <begin position="653"/>
        <end position="721"/>
    </location>
</feature>
<dbReference type="OrthoDB" id="261426at2759"/>
<feature type="compositionally biased region" description="Low complexity" evidence="2">
    <location>
        <begin position="84"/>
        <end position="95"/>
    </location>
</feature>
<dbReference type="GO" id="GO:0005737">
    <property type="term" value="C:cytoplasm"/>
    <property type="evidence" value="ECO:0007669"/>
    <property type="project" value="TreeGrafter"/>
</dbReference>
<feature type="region of interest" description="Disordered" evidence="2">
    <location>
        <begin position="1801"/>
        <end position="1820"/>
    </location>
</feature>
<feature type="coiled-coil region" evidence="1">
    <location>
        <begin position="840"/>
        <end position="949"/>
    </location>
</feature>
<feature type="region of interest" description="Disordered" evidence="2">
    <location>
        <begin position="1641"/>
        <end position="1662"/>
    </location>
</feature>
<gene>
    <name evidence="3" type="ORF">HYH03_007153</name>
</gene>
<evidence type="ECO:0000313" key="3">
    <source>
        <dbReference type="EMBL" id="KAG2494635.1"/>
    </source>
</evidence>
<dbReference type="Proteomes" id="UP000612055">
    <property type="component" value="Unassembled WGS sequence"/>
</dbReference>
<organism evidence="3 4">
    <name type="scientific">Edaphochlamys debaryana</name>
    <dbReference type="NCBI Taxonomy" id="47281"/>
    <lineage>
        <taxon>Eukaryota</taxon>
        <taxon>Viridiplantae</taxon>
        <taxon>Chlorophyta</taxon>
        <taxon>core chlorophytes</taxon>
        <taxon>Chlorophyceae</taxon>
        <taxon>CS clade</taxon>
        <taxon>Chlamydomonadales</taxon>
        <taxon>Chlamydomonadales incertae sedis</taxon>
        <taxon>Edaphochlamys</taxon>
    </lineage>
</organism>
<feature type="compositionally biased region" description="Low complexity" evidence="2">
    <location>
        <begin position="696"/>
        <end position="705"/>
    </location>
</feature>
<evidence type="ECO:0000313" key="4">
    <source>
        <dbReference type="Proteomes" id="UP000612055"/>
    </source>
</evidence>
<comment type="caution">
    <text evidence="3">The sequence shown here is derived from an EMBL/GenBank/DDBJ whole genome shotgun (WGS) entry which is preliminary data.</text>
</comment>
<accession>A0A836BZF9</accession>
<evidence type="ECO:0000256" key="1">
    <source>
        <dbReference type="SAM" id="Coils"/>
    </source>
</evidence>
<feature type="region of interest" description="Disordered" evidence="2">
    <location>
        <begin position="1859"/>
        <end position="1888"/>
    </location>
</feature>
<feature type="compositionally biased region" description="Gly residues" evidence="2">
    <location>
        <begin position="516"/>
        <end position="549"/>
    </location>
</feature>
<feature type="compositionally biased region" description="Basic residues" evidence="2">
    <location>
        <begin position="244"/>
        <end position="259"/>
    </location>
</feature>
<evidence type="ECO:0000256" key="2">
    <source>
        <dbReference type="SAM" id="MobiDB-lite"/>
    </source>
</evidence>
<name>A0A836BZF9_9CHLO</name>
<feature type="compositionally biased region" description="Low complexity" evidence="2">
    <location>
        <begin position="481"/>
        <end position="491"/>
    </location>
</feature>
<feature type="compositionally biased region" description="Low complexity" evidence="2">
    <location>
        <begin position="375"/>
        <end position="401"/>
    </location>
</feature>
<feature type="compositionally biased region" description="Gly residues" evidence="2">
    <location>
        <begin position="1641"/>
        <end position="1661"/>
    </location>
</feature>
<feature type="compositionally biased region" description="Low complexity" evidence="2">
    <location>
        <begin position="1141"/>
        <end position="1175"/>
    </location>
</feature>
<feature type="compositionally biased region" description="Pro residues" evidence="2">
    <location>
        <begin position="662"/>
        <end position="672"/>
    </location>
</feature>
<feature type="compositionally biased region" description="Gly residues" evidence="2">
    <location>
        <begin position="1810"/>
        <end position="1820"/>
    </location>
</feature>
<protein>
    <submittedName>
        <fullName evidence="3">Uncharacterized protein</fullName>
    </submittedName>
</protein>
<feature type="compositionally biased region" description="Polar residues" evidence="2">
    <location>
        <begin position="117"/>
        <end position="130"/>
    </location>
</feature>
<feature type="compositionally biased region" description="Gly residues" evidence="2">
    <location>
        <begin position="1116"/>
        <end position="1140"/>
    </location>
</feature>
<feature type="region of interest" description="Disordered" evidence="2">
    <location>
        <begin position="1954"/>
        <end position="1990"/>
    </location>
</feature>
<feature type="region of interest" description="Disordered" evidence="2">
    <location>
        <begin position="26"/>
        <end position="52"/>
    </location>
</feature>
<feature type="coiled-coil region" evidence="1">
    <location>
        <begin position="1301"/>
        <end position="1338"/>
    </location>
</feature>
<reference evidence="3" key="1">
    <citation type="journal article" date="2020" name="bioRxiv">
        <title>Comparative genomics of Chlamydomonas.</title>
        <authorList>
            <person name="Craig R.J."/>
            <person name="Hasan A.R."/>
            <person name="Ness R.W."/>
            <person name="Keightley P.D."/>
        </authorList>
    </citation>
    <scope>NUCLEOTIDE SEQUENCE</scope>
    <source>
        <strain evidence="3">CCAP 11/70</strain>
    </source>
</reference>
<keyword evidence="4" id="KW-1185">Reference proteome</keyword>
<feature type="compositionally biased region" description="Gly residues" evidence="2">
    <location>
        <begin position="1954"/>
        <end position="1980"/>
    </location>
</feature>
<feature type="compositionally biased region" description="Low complexity" evidence="2">
    <location>
        <begin position="292"/>
        <end position="314"/>
    </location>
</feature>
<keyword evidence="1" id="KW-0175">Coiled coil</keyword>
<feature type="region of interest" description="Disordered" evidence="2">
    <location>
        <begin position="223"/>
        <end position="352"/>
    </location>
</feature>
<dbReference type="EMBL" id="JAEHOE010000029">
    <property type="protein sequence ID" value="KAG2494635.1"/>
    <property type="molecule type" value="Genomic_DNA"/>
</dbReference>
<feature type="region of interest" description="Disordered" evidence="2">
    <location>
        <begin position="1740"/>
        <end position="1760"/>
    </location>
</feature>
<dbReference type="PANTHER" id="PTHR16306">
    <property type="entry name" value="TRANSLIN-ASSOCIATED FACTOR X-INTERACTING PROTEIN 1"/>
    <property type="match status" value="1"/>
</dbReference>
<feature type="compositionally biased region" description="Low complexity" evidence="2">
    <location>
        <begin position="137"/>
        <end position="158"/>
    </location>
</feature>
<dbReference type="PANTHER" id="PTHR16306:SF0">
    <property type="entry name" value="TRANSLIN-ASSOCIATED FACTOR X-INTERACTING PROTEIN 1"/>
    <property type="match status" value="1"/>
</dbReference>
<sequence>MAPARTSSSTNTHVGVDALAGGGGWGTSGLGFPGQSSTGAGDTTHRSVDSDLPENAELQFYRNTRIRHPWEFASADYGRSGGLTPTGLSSSGGLTINPLMGHSFGGSAGTSPGPSSNTRPGSRTFASRPSTVPKLMLQGLTGGSSSPSLFPGPGAGSSAQLQADFPPMAWQGSYGIGAAQAADGYGGGYGSGYGAAYGGTGSGVAANVGSSLLPAVDGAAAVNSDGDGAPAGPRRRSLDAQAHTRSHSHSHSHSHHHLHRAEDGTASSGAQPPYPLNRTTTAPAVGGSRAQSGPSGAWAAAVPGPATAAPAADPGQGGAQPAGAGTGGAGAVGSRPPSQQLQRGGILPHPSTLYGPAAAAYARLPPRTSPRRSPRNSPRSASAAASSPSSGPGAAASAGAGLSPALAPHTSAATAAGASAVYESALYSSSAGTAAGGPGSGGQKWLTRTASFGHASSLTSLGAGASTFDSDPESSQPTVGSSTAFTASSSTNDRPPSVVPALHGLAAAVAAAAATGGTGGETSTGTAGQGTGTGTGAGAGGGGGGGGAASGFETPTTALMEAQRTGQLTIEAILAAAAPATRGYNAAGTRPDASAAAAVAQAFRALHSRSGGKQPSREDVWELKAALYRQVAAVGAAQQPPSSITVTAASGAPAAASGSASPAPPGYAPSPAPGSAAAALRNTTPGPPSRAGTVGAGRSLSPGAASAGGGGGYQSAAPSPSPWQGSAAGAYGAAAAAGVAVQGPPAAAQPFGWDDVAFQPLAVRDPDGFMLEGAVVGQEAAMTAAITGIVAQARPFVAWVGVSCVERAHLLHGLWATMRQLLAAALSDRDIARSRLLEERREAAAAASKAAREAEGLREKIAACLHQADTATQKHKEAMEQLNAAKAEISRLRKVAMDGDQDVLRARLESLTTRAEAAEEEAEALRGQLQEVESELSDVRTDAALASARAATAEGQAGALANEVRARTPRPKRSLGAAGELLTESGQQAAVHAALAAGAPPVEMHRLLLGLTSEGQDIRPWAAACGCCRAVVPPWSDAATHAAALAPPSDASAGPLGAILAAVAEGSGGAGLRGQGGGDRESKSRAGSPTGGGGGGVSSAALAAALRKGVSFIGRRPGGGGGGGGAGGAASTGGGGGGGAPASNGMLPPGADPRAADAGGVAVTPSGRADGSAAPPTAPSGCGGGGGRKAAAMSAAAQQAYMRRLTSWLADLIDGGDVPTLSRLLPEAAVEAVGSGLQLGCAPDCMAAWLLGSLSAGGFNYTPYKDLTGVLASKYDQTHADLGGPVTQGLEQAALSTVARVRLLEERGQDLHREVVKLKRTLADHRRAERARAMAEAEAKERRASSRKERPVHPVQAFIEAKWADFFVGLGQGANIPRVLRAEGRIFNRRLEKVDAERMVNAIWDAKDEWQAKNRGSRVTLDDFLATYMQRKYVAPRAIAETAYNLVYTLGQHAYDPDCNLFIKCLLGEIDEGIRKEEEELQADVVNMLSCVDRATHGRATGYLAKRDMRVALKGFFSSKKPTRIEEVLEALDTDCPADTVQYRRLFDDDGDLNQGIFAETIRTQLLAERLEQLQALDDALMEAAEKARVRYVPPSLLTAAIKAAIPDCTEDTVRQHMRMVYGLDARVRAAEAAAAAANAGGAGAAGGGGTTPRGGKGGAPASGAAAAAAAAAAGTGAAAPTAAQGDAAPAVELLTPEGVMALIRRGWVQTVPSFAAAITSLGIASKLKARLASVMQAAADGRSQTPDGLRSGGSKRAPGAGGGGWAGLLGLARVAGGGGGNTAGGGDSGRTSPALLSEALGRSAPSGTTGSGSASGGIEGATRNQRVAVKRLRYLRAMDAVRETWLQEEKARVNALIGAKTPDPPASASGVQPGSHGTGDGAPPPPSASVIAAAAAAAAATPAIGSALSNIGHLPTAKEFADDDDPEVAALEAAQRLLAEQLAAAAVAAAGDGAAGGGGGGGKAGGRGVKFGGGDGGDGPPSTPRLRRLASNVGGGAAAAAAAVVDEVGERAACLRALGGLMVALVEDRPDAPSAALDPEVRRQLYHDPGDDDSDDEEGKGGGSGEGDGDSDDN</sequence>
<feature type="region of interest" description="Disordered" evidence="2">
    <location>
        <begin position="1069"/>
        <end position="1098"/>
    </location>
</feature>
<feature type="compositionally biased region" description="Basic and acidic residues" evidence="2">
    <location>
        <begin position="2040"/>
        <end position="2050"/>
    </location>
</feature>
<feature type="region of interest" description="Disordered" evidence="2">
    <location>
        <begin position="364"/>
        <end position="401"/>
    </location>
</feature>
<feature type="region of interest" description="Disordered" evidence="2">
    <location>
        <begin position="84"/>
        <end position="161"/>
    </location>
</feature>
<feature type="region of interest" description="Disordered" evidence="2">
    <location>
        <begin position="516"/>
        <end position="553"/>
    </location>
</feature>
<feature type="compositionally biased region" description="Gly residues" evidence="2">
    <location>
        <begin position="315"/>
        <end position="331"/>
    </location>
</feature>
<feature type="region of interest" description="Disordered" evidence="2">
    <location>
        <begin position="1116"/>
        <end position="1189"/>
    </location>
</feature>
<proteinExistence type="predicted"/>
<feature type="region of interest" description="Disordered" evidence="2">
    <location>
        <begin position="2032"/>
        <end position="2075"/>
    </location>
</feature>